<dbReference type="NCBIfam" id="NF008736">
    <property type="entry name" value="PRK11762.1"/>
    <property type="match status" value="1"/>
</dbReference>
<dbReference type="SUPFAM" id="SSF55811">
    <property type="entry name" value="Nudix"/>
    <property type="match status" value="1"/>
</dbReference>
<dbReference type="PANTHER" id="PTHR11839">
    <property type="entry name" value="UDP/ADP-SUGAR PYROPHOSPHATASE"/>
    <property type="match status" value="1"/>
</dbReference>
<dbReference type="Proteomes" id="UP000305674">
    <property type="component" value="Unassembled WGS sequence"/>
</dbReference>
<dbReference type="AlphaFoldDB" id="A0A4U1BBV8"/>
<evidence type="ECO:0000259" key="3">
    <source>
        <dbReference type="PROSITE" id="PS51462"/>
    </source>
</evidence>
<evidence type="ECO:0000256" key="1">
    <source>
        <dbReference type="ARBA" id="ARBA00001946"/>
    </source>
</evidence>
<dbReference type="Gene3D" id="3.90.79.10">
    <property type="entry name" value="Nucleoside Triphosphate Pyrophosphohydrolase"/>
    <property type="match status" value="1"/>
</dbReference>
<gene>
    <name evidence="4" type="primary">nudE</name>
    <name evidence="4" type="ORF">FCL40_15685</name>
</gene>
<dbReference type="RefSeq" id="WP_136854241.1">
    <property type="nucleotide sequence ID" value="NZ_SWCI01000013.1"/>
</dbReference>
<keyword evidence="5" id="KW-1185">Reference proteome</keyword>
<dbReference type="GO" id="GO:0019144">
    <property type="term" value="F:ADP-sugar diphosphatase activity"/>
    <property type="evidence" value="ECO:0007669"/>
    <property type="project" value="TreeGrafter"/>
</dbReference>
<keyword evidence="2 4" id="KW-0378">Hydrolase</keyword>
<dbReference type="GO" id="GO:0019693">
    <property type="term" value="P:ribose phosphate metabolic process"/>
    <property type="evidence" value="ECO:0007669"/>
    <property type="project" value="TreeGrafter"/>
</dbReference>
<feature type="domain" description="Nudix hydrolase" evidence="3">
    <location>
        <begin position="44"/>
        <end position="172"/>
    </location>
</feature>
<dbReference type="PANTHER" id="PTHR11839:SF12">
    <property type="entry name" value="ADP COMPOUNDS HYDROLASE NUDE"/>
    <property type="match status" value="1"/>
</dbReference>
<dbReference type="InterPro" id="IPR000086">
    <property type="entry name" value="NUDIX_hydrolase_dom"/>
</dbReference>
<comment type="cofactor">
    <cofactor evidence="1">
        <name>Mg(2+)</name>
        <dbReference type="ChEBI" id="CHEBI:18420"/>
    </cofactor>
</comment>
<comment type="caution">
    <text evidence="4">The sequence shown here is derived from an EMBL/GenBank/DDBJ whole genome shotgun (WGS) entry which is preliminary data.</text>
</comment>
<dbReference type="InterPro" id="IPR020084">
    <property type="entry name" value="NUDIX_hydrolase_CS"/>
</dbReference>
<dbReference type="CDD" id="cd24156">
    <property type="entry name" value="NUDIX_ADPRase_NudE"/>
    <property type="match status" value="1"/>
</dbReference>
<protein>
    <submittedName>
        <fullName evidence="4">ADP compounds hydrolase NudE</fullName>
    </submittedName>
</protein>
<dbReference type="PROSITE" id="PS51462">
    <property type="entry name" value="NUDIX"/>
    <property type="match status" value="1"/>
</dbReference>
<name>A0A4U1BBV8_9GAMM</name>
<proteinExistence type="predicted"/>
<organism evidence="4 5">
    <name type="scientific">Ferrimonas sediminicola</name>
    <dbReference type="NCBI Taxonomy" id="2569538"/>
    <lineage>
        <taxon>Bacteria</taxon>
        <taxon>Pseudomonadati</taxon>
        <taxon>Pseudomonadota</taxon>
        <taxon>Gammaproteobacteria</taxon>
        <taxon>Alteromonadales</taxon>
        <taxon>Ferrimonadaceae</taxon>
        <taxon>Ferrimonas</taxon>
    </lineage>
</organism>
<dbReference type="OrthoDB" id="9806150at2"/>
<dbReference type="GO" id="GO:0005829">
    <property type="term" value="C:cytosol"/>
    <property type="evidence" value="ECO:0007669"/>
    <property type="project" value="TreeGrafter"/>
</dbReference>
<evidence type="ECO:0000256" key="2">
    <source>
        <dbReference type="ARBA" id="ARBA00022801"/>
    </source>
</evidence>
<accession>A0A4U1BBV8</accession>
<dbReference type="GO" id="GO:0006753">
    <property type="term" value="P:nucleoside phosphate metabolic process"/>
    <property type="evidence" value="ECO:0007669"/>
    <property type="project" value="TreeGrafter"/>
</dbReference>
<dbReference type="EMBL" id="SWCI01000013">
    <property type="protein sequence ID" value="TKB47650.1"/>
    <property type="molecule type" value="Genomic_DNA"/>
</dbReference>
<sequence>MSSKAKPRILHTELVASSRLFRVEQVHLQFSNGVERVYERMQGGNRGAVMVVPMLDEHTVLLVKEYAVGTETYELGFVKGLIDPGESVIEAANRELQEEAGFCAQTLTPLMEVALAPGYFSSKMQILLAQGLNPSKLEGDEPEPLELVPWPIEDLDGLLARPDFNESRAISALFLARKALKLS</sequence>
<dbReference type="FunFam" id="3.90.79.10:FF:000006">
    <property type="entry name" value="ADP compounds hydrolase NudE"/>
    <property type="match status" value="1"/>
</dbReference>
<evidence type="ECO:0000313" key="4">
    <source>
        <dbReference type="EMBL" id="TKB47650.1"/>
    </source>
</evidence>
<dbReference type="InterPro" id="IPR015797">
    <property type="entry name" value="NUDIX_hydrolase-like_dom_sf"/>
</dbReference>
<reference evidence="4 5" key="1">
    <citation type="submission" date="2019-04" db="EMBL/GenBank/DDBJ databases">
        <authorList>
            <person name="Hwang J.C."/>
        </authorList>
    </citation>
    <scope>NUCLEOTIDE SEQUENCE [LARGE SCALE GENOMIC DNA]</scope>
    <source>
        <strain evidence="4 5">IMCC35001</strain>
    </source>
</reference>
<dbReference type="PROSITE" id="PS00893">
    <property type="entry name" value="NUDIX_BOX"/>
    <property type="match status" value="1"/>
</dbReference>
<evidence type="ECO:0000313" key="5">
    <source>
        <dbReference type="Proteomes" id="UP000305674"/>
    </source>
</evidence>
<dbReference type="Pfam" id="PF00293">
    <property type="entry name" value="NUDIX"/>
    <property type="match status" value="1"/>
</dbReference>